<dbReference type="InterPro" id="IPR005519">
    <property type="entry name" value="Acid_phosphat_B-like"/>
</dbReference>
<proteinExistence type="inferred from homology"/>
<accession>A0AAE1MPM5</accession>
<dbReference type="EMBL" id="JAWXYG010000007">
    <property type="protein sequence ID" value="KAK4268286.1"/>
    <property type="molecule type" value="Genomic_DNA"/>
</dbReference>
<dbReference type="AlphaFoldDB" id="A0AAE1MPM5"/>
<dbReference type="Gene3D" id="3.40.50.1000">
    <property type="entry name" value="HAD superfamily/HAD-like"/>
    <property type="match status" value="1"/>
</dbReference>
<comment type="function">
    <text evidence="3">May function as somatic storage protein during early seedling development.</text>
</comment>
<feature type="signal peptide" evidence="4">
    <location>
        <begin position="1"/>
        <end position="26"/>
    </location>
</feature>
<dbReference type="InterPro" id="IPR036412">
    <property type="entry name" value="HAD-like_sf"/>
</dbReference>
<keyword evidence="2" id="KW-0325">Glycoprotein</keyword>
<evidence type="ECO:0000256" key="1">
    <source>
        <dbReference type="ARBA" id="ARBA00022729"/>
    </source>
</evidence>
<dbReference type="Pfam" id="PF03767">
    <property type="entry name" value="Acid_phosphat_B"/>
    <property type="match status" value="1"/>
</dbReference>
<dbReference type="GO" id="GO:0003993">
    <property type="term" value="F:acid phosphatase activity"/>
    <property type="evidence" value="ECO:0007669"/>
    <property type="project" value="InterPro"/>
</dbReference>
<evidence type="ECO:0000256" key="4">
    <source>
        <dbReference type="SAM" id="SignalP"/>
    </source>
</evidence>
<dbReference type="InterPro" id="IPR014403">
    <property type="entry name" value="APS1/VSP"/>
</dbReference>
<dbReference type="PANTHER" id="PTHR31284:SF9">
    <property type="entry name" value="HAD SUPERFAMILY, SUBFAMILY IIIB ACID PHOSPHATASE"/>
    <property type="match status" value="1"/>
</dbReference>
<feature type="chain" id="PRO_5041928873" description="Acid phosphatase 1" evidence="4">
    <location>
        <begin position="27"/>
        <end position="262"/>
    </location>
</feature>
<dbReference type="CDD" id="cd07535">
    <property type="entry name" value="HAD_VSP"/>
    <property type="match status" value="1"/>
</dbReference>
<dbReference type="GO" id="GO:0045735">
    <property type="term" value="F:nutrient reservoir activity"/>
    <property type="evidence" value="ECO:0007669"/>
    <property type="project" value="UniProtKB-UniRule"/>
</dbReference>
<dbReference type="SUPFAM" id="SSF56784">
    <property type="entry name" value="HAD-like"/>
    <property type="match status" value="1"/>
</dbReference>
<dbReference type="Proteomes" id="UP001293593">
    <property type="component" value="Unassembled WGS sequence"/>
</dbReference>
<comment type="similarity">
    <text evidence="3">Belongs to the APS1/VSP family.</text>
</comment>
<dbReference type="InterPro" id="IPR023214">
    <property type="entry name" value="HAD_sf"/>
</dbReference>
<organism evidence="5 6">
    <name type="scientific">Acacia crassicarpa</name>
    <name type="common">northern wattle</name>
    <dbReference type="NCBI Taxonomy" id="499986"/>
    <lineage>
        <taxon>Eukaryota</taxon>
        <taxon>Viridiplantae</taxon>
        <taxon>Streptophyta</taxon>
        <taxon>Embryophyta</taxon>
        <taxon>Tracheophyta</taxon>
        <taxon>Spermatophyta</taxon>
        <taxon>Magnoliopsida</taxon>
        <taxon>eudicotyledons</taxon>
        <taxon>Gunneridae</taxon>
        <taxon>Pentapetalae</taxon>
        <taxon>rosids</taxon>
        <taxon>fabids</taxon>
        <taxon>Fabales</taxon>
        <taxon>Fabaceae</taxon>
        <taxon>Caesalpinioideae</taxon>
        <taxon>mimosoid clade</taxon>
        <taxon>Acacieae</taxon>
        <taxon>Acacia</taxon>
    </lineage>
</organism>
<protein>
    <recommendedName>
        <fullName evidence="7">Acid phosphatase 1</fullName>
    </recommendedName>
</protein>
<dbReference type="NCBIfam" id="TIGR01675">
    <property type="entry name" value="plant-AP"/>
    <property type="match status" value="1"/>
</dbReference>
<evidence type="ECO:0000256" key="2">
    <source>
        <dbReference type="ARBA" id="ARBA00023180"/>
    </source>
</evidence>
<keyword evidence="6" id="KW-1185">Reference proteome</keyword>
<keyword evidence="3" id="KW-0758">Storage protein</keyword>
<name>A0AAE1MPM5_9FABA</name>
<comment type="caution">
    <text evidence="5">The sequence shown here is derived from an EMBL/GenBank/DDBJ whole genome shotgun (WGS) entry which is preliminary data.</text>
</comment>
<reference evidence="5" key="1">
    <citation type="submission" date="2023-10" db="EMBL/GenBank/DDBJ databases">
        <title>Chromosome-level genome of the transformable northern wattle, Acacia crassicarpa.</title>
        <authorList>
            <person name="Massaro I."/>
            <person name="Sinha N.R."/>
            <person name="Poethig S."/>
            <person name="Leichty A.R."/>
        </authorList>
    </citation>
    <scope>NUCLEOTIDE SEQUENCE</scope>
    <source>
        <strain evidence="5">Acra3RX</strain>
        <tissue evidence="5">Leaf</tissue>
    </source>
</reference>
<keyword evidence="1 4" id="KW-0732">Signal</keyword>
<dbReference type="PANTHER" id="PTHR31284">
    <property type="entry name" value="ACID PHOSPHATASE-LIKE PROTEIN"/>
    <property type="match status" value="1"/>
</dbReference>
<sequence length="262" mass="29678">MIKPQIPLLLISFFTLLIMLPKSTSARLHPRRDGTPPSSSSGGGDGKFCLSWRLGVEANNVVAWGTVPRECQEEVESYMIDGQYEEDLDLVMQQIFSFLNSIPLSFDSFDAWVLDVDDTCLSNLYYYKTKRFGCEPYDPVGFRAWASKGGSPAISPVLQLFNKLLEKGFKVFLVTGRDQETLGQATINNLHNQGFIGYQRLILRSGEYKGQSAVRYKSDIRQKLEKEGYRIWGNVGDQWSDLRGNSTGNRTFKLPNPMYFVP</sequence>
<evidence type="ECO:0000313" key="6">
    <source>
        <dbReference type="Proteomes" id="UP001293593"/>
    </source>
</evidence>
<evidence type="ECO:0000256" key="3">
    <source>
        <dbReference type="PIRNR" id="PIRNR002674"/>
    </source>
</evidence>
<dbReference type="PIRSF" id="PIRSF002674">
    <property type="entry name" value="VSP"/>
    <property type="match status" value="1"/>
</dbReference>
<gene>
    <name evidence="5" type="ORF">QN277_024964</name>
</gene>
<evidence type="ECO:0000313" key="5">
    <source>
        <dbReference type="EMBL" id="KAK4268286.1"/>
    </source>
</evidence>
<dbReference type="InterPro" id="IPR010028">
    <property type="entry name" value="Acid_phosphatase_pln"/>
</dbReference>
<evidence type="ECO:0008006" key="7">
    <source>
        <dbReference type="Google" id="ProtNLM"/>
    </source>
</evidence>